<dbReference type="SUPFAM" id="SSF54211">
    <property type="entry name" value="Ribosomal protein S5 domain 2-like"/>
    <property type="match status" value="1"/>
</dbReference>
<dbReference type="Proteomes" id="UP000178650">
    <property type="component" value="Unassembled WGS sequence"/>
</dbReference>
<comment type="similarity">
    <text evidence="1 5 6">Belongs to the universal ribosomal protein uS9 family.</text>
</comment>
<evidence type="ECO:0000313" key="8">
    <source>
        <dbReference type="Proteomes" id="UP000178650"/>
    </source>
</evidence>
<dbReference type="PROSITE" id="PS00360">
    <property type="entry name" value="RIBOSOMAL_S9"/>
    <property type="match status" value="1"/>
</dbReference>
<dbReference type="GO" id="GO:0003735">
    <property type="term" value="F:structural constituent of ribosome"/>
    <property type="evidence" value="ECO:0007669"/>
    <property type="project" value="InterPro"/>
</dbReference>
<name>A0A1G2IVG9_9BACT</name>
<dbReference type="InterPro" id="IPR023035">
    <property type="entry name" value="Ribosomal_uS9_bac/plastid"/>
</dbReference>
<gene>
    <name evidence="5" type="primary">rpsI</name>
    <name evidence="7" type="ORF">A2358_01110</name>
</gene>
<evidence type="ECO:0000256" key="1">
    <source>
        <dbReference type="ARBA" id="ARBA00005251"/>
    </source>
</evidence>
<dbReference type="HAMAP" id="MF_00532_B">
    <property type="entry name" value="Ribosomal_uS9_B"/>
    <property type="match status" value="1"/>
</dbReference>
<dbReference type="PANTHER" id="PTHR21569:SF1">
    <property type="entry name" value="SMALL RIBOSOMAL SUBUNIT PROTEIN US9M"/>
    <property type="match status" value="1"/>
</dbReference>
<protein>
    <recommendedName>
        <fullName evidence="4 5">Small ribosomal subunit protein uS9</fullName>
    </recommendedName>
</protein>
<dbReference type="GO" id="GO:0006412">
    <property type="term" value="P:translation"/>
    <property type="evidence" value="ECO:0007669"/>
    <property type="project" value="UniProtKB-UniRule"/>
</dbReference>
<dbReference type="GO" id="GO:0003723">
    <property type="term" value="F:RNA binding"/>
    <property type="evidence" value="ECO:0007669"/>
    <property type="project" value="TreeGrafter"/>
</dbReference>
<evidence type="ECO:0000256" key="6">
    <source>
        <dbReference type="RuleBase" id="RU003815"/>
    </source>
</evidence>
<comment type="caution">
    <text evidence="7">The sequence shown here is derived from an EMBL/GenBank/DDBJ whole genome shotgun (WGS) entry which is preliminary data.</text>
</comment>
<evidence type="ECO:0000256" key="3">
    <source>
        <dbReference type="ARBA" id="ARBA00023274"/>
    </source>
</evidence>
<dbReference type="Gene3D" id="3.30.230.10">
    <property type="match status" value="1"/>
</dbReference>
<dbReference type="EMBL" id="MHPJ01000012">
    <property type="protein sequence ID" value="OGZ78869.1"/>
    <property type="molecule type" value="Genomic_DNA"/>
</dbReference>
<proteinExistence type="inferred from homology"/>
<dbReference type="InterPro" id="IPR000754">
    <property type="entry name" value="Ribosomal_uS9"/>
</dbReference>
<keyword evidence="2 5" id="KW-0689">Ribosomal protein</keyword>
<organism evidence="7 8">
    <name type="scientific">Candidatus Staskawiczbacteria bacterium RIFOXYB1_FULL_37_44</name>
    <dbReference type="NCBI Taxonomy" id="1802223"/>
    <lineage>
        <taxon>Bacteria</taxon>
        <taxon>Candidatus Staskawicziibacteriota</taxon>
    </lineage>
</organism>
<dbReference type="GO" id="GO:0022627">
    <property type="term" value="C:cytosolic small ribosomal subunit"/>
    <property type="evidence" value="ECO:0007669"/>
    <property type="project" value="TreeGrafter"/>
</dbReference>
<accession>A0A1G2IVG9</accession>
<dbReference type="Pfam" id="PF00380">
    <property type="entry name" value="Ribosomal_S9"/>
    <property type="match status" value="1"/>
</dbReference>
<reference evidence="7 8" key="1">
    <citation type="journal article" date="2016" name="Nat. Commun.">
        <title>Thousands of microbial genomes shed light on interconnected biogeochemical processes in an aquifer system.</title>
        <authorList>
            <person name="Anantharaman K."/>
            <person name="Brown C.T."/>
            <person name="Hug L.A."/>
            <person name="Sharon I."/>
            <person name="Castelle C.J."/>
            <person name="Probst A.J."/>
            <person name="Thomas B.C."/>
            <person name="Singh A."/>
            <person name="Wilkins M.J."/>
            <person name="Karaoz U."/>
            <person name="Brodie E.L."/>
            <person name="Williams K.H."/>
            <person name="Hubbard S.S."/>
            <person name="Banfield J.F."/>
        </authorList>
    </citation>
    <scope>NUCLEOTIDE SEQUENCE [LARGE SCALE GENOMIC DNA]</scope>
</reference>
<dbReference type="InterPro" id="IPR014721">
    <property type="entry name" value="Ribsml_uS5_D2-typ_fold_subgr"/>
</dbReference>
<dbReference type="FunFam" id="3.30.230.10:FF:000001">
    <property type="entry name" value="30S ribosomal protein S9"/>
    <property type="match status" value="1"/>
</dbReference>
<evidence type="ECO:0000256" key="5">
    <source>
        <dbReference type="HAMAP-Rule" id="MF_00532"/>
    </source>
</evidence>
<sequence>MGDEDISKEIAKTIKETAGKPDRYFEAIGRRKTAVARIRLYTKGDKEFVVNDKAYQKYFQTVEDQETAIASMKKMKCLDKFRITVVVKGGGHSAQAEAIRHGTARVLVNFNNNFRKRLRKAGFLTRDPRMRERKKFGLRRARRAPQWAKR</sequence>
<dbReference type="PANTHER" id="PTHR21569">
    <property type="entry name" value="RIBOSOMAL PROTEIN S9"/>
    <property type="match status" value="1"/>
</dbReference>
<dbReference type="STRING" id="1802223.A2358_01110"/>
<evidence type="ECO:0000313" key="7">
    <source>
        <dbReference type="EMBL" id="OGZ78869.1"/>
    </source>
</evidence>
<dbReference type="InterPro" id="IPR020574">
    <property type="entry name" value="Ribosomal_uS9_CS"/>
</dbReference>
<dbReference type="NCBIfam" id="NF001099">
    <property type="entry name" value="PRK00132.1"/>
    <property type="match status" value="1"/>
</dbReference>
<dbReference type="InterPro" id="IPR020568">
    <property type="entry name" value="Ribosomal_Su5_D2-typ_SF"/>
</dbReference>
<evidence type="ECO:0000256" key="4">
    <source>
        <dbReference type="ARBA" id="ARBA00035259"/>
    </source>
</evidence>
<evidence type="ECO:0000256" key="2">
    <source>
        <dbReference type="ARBA" id="ARBA00022980"/>
    </source>
</evidence>
<keyword evidence="3 5" id="KW-0687">Ribonucleoprotein</keyword>
<dbReference type="AlphaFoldDB" id="A0A1G2IVG9"/>